<evidence type="ECO:0000313" key="2">
    <source>
        <dbReference type="Proteomes" id="UP001652397"/>
    </source>
</evidence>
<comment type="caution">
    <text evidence="1">The sequence shown here is derived from an EMBL/GenBank/DDBJ whole genome shotgun (WGS) entry which is preliminary data.</text>
</comment>
<evidence type="ECO:0000313" key="1">
    <source>
        <dbReference type="EMBL" id="MCU6789067.1"/>
    </source>
</evidence>
<dbReference type="RefSeq" id="WP_147574127.1">
    <property type="nucleotide sequence ID" value="NZ_JAOQJE010000006.1"/>
</dbReference>
<accession>A0ABT2U3L7</accession>
<dbReference type="EMBL" id="JAOQJE010000006">
    <property type="protein sequence ID" value="MCU6789067.1"/>
    <property type="molecule type" value="Genomic_DNA"/>
</dbReference>
<proteinExistence type="predicted"/>
<organism evidence="1 2">
    <name type="scientific">Agathobaculum ammoniilyticum</name>
    <dbReference type="NCBI Taxonomy" id="2981778"/>
    <lineage>
        <taxon>Bacteria</taxon>
        <taxon>Bacillati</taxon>
        <taxon>Bacillota</taxon>
        <taxon>Clostridia</taxon>
        <taxon>Eubacteriales</taxon>
        <taxon>Butyricicoccaceae</taxon>
        <taxon>Agathobaculum</taxon>
    </lineage>
</organism>
<gene>
    <name evidence="1" type="ORF">OCV66_08160</name>
</gene>
<sequence length="80" mass="9047">MSNKTLVPDKLHGYLLQVIHMLYELISVDDRVVSVEKLDDVAVEIDGKVIAEQLKSVTSANNPIANRASVFWKTLYNWCT</sequence>
<dbReference type="Proteomes" id="UP001652397">
    <property type="component" value="Unassembled WGS sequence"/>
</dbReference>
<name>A0ABT2U3L7_9FIRM</name>
<reference evidence="1 2" key="1">
    <citation type="journal article" date="2021" name="ISME Commun">
        <title>Automated analysis of genomic sequences facilitates high-throughput and comprehensive description of bacteria.</title>
        <authorList>
            <person name="Hitch T.C.A."/>
        </authorList>
    </citation>
    <scope>NUCLEOTIDE SEQUENCE [LARGE SCALE GENOMIC DNA]</scope>
    <source>
        <strain evidence="1 2">Sanger_34</strain>
    </source>
</reference>
<protein>
    <submittedName>
        <fullName evidence="1">Uncharacterized protein</fullName>
    </submittedName>
</protein>
<keyword evidence="2" id="KW-1185">Reference proteome</keyword>